<dbReference type="OrthoDB" id="2417614at2759"/>
<organism evidence="3 4">
    <name type="scientific">Schizopora paradoxa</name>
    <dbReference type="NCBI Taxonomy" id="27342"/>
    <lineage>
        <taxon>Eukaryota</taxon>
        <taxon>Fungi</taxon>
        <taxon>Dikarya</taxon>
        <taxon>Basidiomycota</taxon>
        <taxon>Agaricomycotina</taxon>
        <taxon>Agaricomycetes</taxon>
        <taxon>Hymenochaetales</taxon>
        <taxon>Schizoporaceae</taxon>
        <taxon>Schizopora</taxon>
    </lineage>
</organism>
<dbReference type="Proteomes" id="UP000053477">
    <property type="component" value="Unassembled WGS sequence"/>
</dbReference>
<evidence type="ECO:0000259" key="2">
    <source>
        <dbReference type="Pfam" id="PF10544"/>
    </source>
</evidence>
<dbReference type="PANTHER" id="PTHR28094:SF1">
    <property type="entry name" value="MEIOTICALLY UP-REGULATED GENE 113 PROTEIN"/>
    <property type="match status" value="1"/>
</dbReference>
<sequence length="313" mass="34496">MDVNAVPTPPVSPRMNRASSEPPTPVSAGAKARKGRRASDAASDSSSDVETCAAITKAGKRCKNKVKTPAALDVIAPSPGAPVVRFCGVHQKEVVSSVSGFYSKKAGMTDQWVKFDVYIPENLQPDTKAALRVEMEKARSASDVEGYIYAFEIRDPDAPDVFHIKVGRAVNLTKRIDQWSKQCGSKEQTLRGWWPGLVDPSETSLLKGRVVAGEKGANCHRLERLIHIELADLVLHQPHYNTANDDSDEESKTKKSKKARLVTPRGPCADCGTVHKEIFSFQRPKGGKYVGKEWEKLVKPVIERWGEFVELYV</sequence>
<name>A0A0H2RGF9_9AGAM</name>
<proteinExistence type="predicted"/>
<dbReference type="InParanoid" id="A0A0H2RGF9"/>
<evidence type="ECO:0000313" key="3">
    <source>
        <dbReference type="EMBL" id="KLO10662.1"/>
    </source>
</evidence>
<dbReference type="PANTHER" id="PTHR28094">
    <property type="entry name" value="MEIOTICALLY UP-REGULATED GENE 113 PROTEIN"/>
    <property type="match status" value="1"/>
</dbReference>
<feature type="region of interest" description="Disordered" evidence="1">
    <location>
        <begin position="1"/>
        <end position="48"/>
    </location>
</feature>
<feature type="region of interest" description="Disordered" evidence="1">
    <location>
        <begin position="241"/>
        <end position="261"/>
    </location>
</feature>
<dbReference type="STRING" id="27342.A0A0H2RGF9"/>
<accession>A0A0H2RGF9</accession>
<dbReference type="InterPro" id="IPR053006">
    <property type="entry name" value="Meiosis_regulatory"/>
</dbReference>
<evidence type="ECO:0000313" key="4">
    <source>
        <dbReference type="Proteomes" id="UP000053477"/>
    </source>
</evidence>
<gene>
    <name evidence="3" type="ORF">SCHPADRAFT_832220</name>
</gene>
<feature type="domain" description="Bacteriophage T5 Orf172 DNA-binding" evidence="2">
    <location>
        <begin position="146"/>
        <end position="238"/>
    </location>
</feature>
<dbReference type="InterPro" id="IPR018306">
    <property type="entry name" value="Phage_T5_Orf172_DNA-bd"/>
</dbReference>
<dbReference type="EMBL" id="KQ086020">
    <property type="protein sequence ID" value="KLO10662.1"/>
    <property type="molecule type" value="Genomic_DNA"/>
</dbReference>
<keyword evidence="4" id="KW-1185">Reference proteome</keyword>
<protein>
    <recommendedName>
        <fullName evidence="2">Bacteriophage T5 Orf172 DNA-binding domain-containing protein</fullName>
    </recommendedName>
</protein>
<reference evidence="3 4" key="1">
    <citation type="submission" date="2015-04" db="EMBL/GenBank/DDBJ databases">
        <title>Complete genome sequence of Schizopora paradoxa KUC8140, a cosmopolitan wood degrader in East Asia.</title>
        <authorList>
            <consortium name="DOE Joint Genome Institute"/>
            <person name="Min B."/>
            <person name="Park H."/>
            <person name="Jang Y."/>
            <person name="Kim J.-J."/>
            <person name="Kim K.H."/>
            <person name="Pangilinan J."/>
            <person name="Lipzen A."/>
            <person name="Riley R."/>
            <person name="Grigoriev I.V."/>
            <person name="Spatafora J.W."/>
            <person name="Choi I.-G."/>
        </authorList>
    </citation>
    <scope>NUCLEOTIDE SEQUENCE [LARGE SCALE GENOMIC DNA]</scope>
    <source>
        <strain evidence="3 4">KUC8140</strain>
    </source>
</reference>
<dbReference type="AlphaFoldDB" id="A0A0H2RGF9"/>
<dbReference type="Pfam" id="PF10544">
    <property type="entry name" value="T5orf172"/>
    <property type="match status" value="1"/>
</dbReference>
<evidence type="ECO:0000256" key="1">
    <source>
        <dbReference type="SAM" id="MobiDB-lite"/>
    </source>
</evidence>